<keyword evidence="2" id="KW-1185">Reference proteome</keyword>
<dbReference type="RefSeq" id="WP_166291870.1">
    <property type="nucleotide sequence ID" value="NZ_CP049863.1"/>
</dbReference>
<evidence type="ECO:0000313" key="2">
    <source>
        <dbReference type="Proteomes" id="UP000502677"/>
    </source>
</evidence>
<sequence>MSQRSENQHQSVNVLKDVAWIRLFEDAADGSTSTRCVTVREALLQAHIFKGIDTSLNGVQFGAISRFLFSVAAIVIRNQDPRRPFSKFRAMKFSEAAIDAAINQLSEYADLFHPEKPFLQIAADLEIPVTSSVKKLLPYMPPDRAEEFWSSSEQPRSLDLPEAVLALAINSYYSFGGNNRLDGRACVNGSPGIRYPGKDFTATEVLWHGGSLFDFICFNVPKSWVEGTGLPAWADPLGATALKDQKIAEHPLWRATWGSNTARCQWRDFQMVAAAVGGSPYRPPLMGTEKHEAKKWWDLRNTYDPFYLYLPVKDTSGGKGASPMEVKAQRLDFGYGATQLEAEWHAKNLSAALRNHSQGRIMVDEEAPLVFLRHLVQGSASSPVVRRSEILVSARSRWQISESRADAVSEASTKVKLVMIELGKPFSKKGRLAAIANRRGDVEAEFWAEVRVPFAHYIVNGSNDVSIDPNVWAEVREAALKAFDTVAQSVPHSKIAPALSIARNRVGHNIARLLNLAENS</sequence>
<dbReference type="AlphaFoldDB" id="A0A6G7XG66"/>
<dbReference type="InterPro" id="IPR013381">
    <property type="entry name" value="CRISPR-assoc_prot_Cse1"/>
</dbReference>
<organism evidence="1 2">
    <name type="scientific">Leucobacter viscericola</name>
    <dbReference type="NCBI Taxonomy" id="2714935"/>
    <lineage>
        <taxon>Bacteria</taxon>
        <taxon>Bacillati</taxon>
        <taxon>Actinomycetota</taxon>
        <taxon>Actinomycetes</taxon>
        <taxon>Micrococcales</taxon>
        <taxon>Microbacteriaceae</taxon>
        <taxon>Leucobacter</taxon>
    </lineage>
</organism>
<proteinExistence type="predicted"/>
<gene>
    <name evidence="1" type="ORF">G7068_10605</name>
</gene>
<dbReference type="Pfam" id="PF09481">
    <property type="entry name" value="CRISPR_Cse1"/>
    <property type="match status" value="1"/>
</dbReference>
<evidence type="ECO:0000313" key="1">
    <source>
        <dbReference type="EMBL" id="QIK63594.1"/>
    </source>
</evidence>
<accession>A0A6G7XG66</accession>
<name>A0A6G7XG66_9MICO</name>
<dbReference type="Proteomes" id="UP000502677">
    <property type="component" value="Chromosome"/>
</dbReference>
<dbReference type="KEGG" id="lvi:G7068_10605"/>
<dbReference type="EMBL" id="CP049863">
    <property type="protein sequence ID" value="QIK63594.1"/>
    <property type="molecule type" value="Genomic_DNA"/>
</dbReference>
<protein>
    <submittedName>
        <fullName evidence="1">Type I-E CRISPR-associated protein Cse1/CasA</fullName>
    </submittedName>
</protein>
<reference evidence="1 2" key="1">
    <citation type="submission" date="2020-03" db="EMBL/GenBank/DDBJ databases">
        <title>Leucobacter sp. nov., isolated from beetles.</title>
        <authorList>
            <person name="Hyun D.-W."/>
            <person name="Bae J.-W."/>
        </authorList>
    </citation>
    <scope>NUCLEOTIDE SEQUENCE [LARGE SCALE GENOMIC DNA]</scope>
    <source>
        <strain evidence="1 2">HDW9C</strain>
    </source>
</reference>